<evidence type="ECO:0000259" key="7">
    <source>
        <dbReference type="Pfam" id="PF00005"/>
    </source>
</evidence>
<keyword evidence="4" id="KW-0067">ATP-binding</keyword>
<evidence type="ECO:0000256" key="6">
    <source>
        <dbReference type="SAM" id="MobiDB-lite"/>
    </source>
</evidence>
<evidence type="ECO:0000256" key="3">
    <source>
        <dbReference type="ARBA" id="ARBA00022741"/>
    </source>
</evidence>
<dbReference type="InterPro" id="IPR050763">
    <property type="entry name" value="ABC_transporter_ATP-binding"/>
</dbReference>
<dbReference type="EMBL" id="BGZL01000025">
    <property type="protein sequence ID" value="GBQ03980.1"/>
    <property type="molecule type" value="Genomic_DNA"/>
</dbReference>
<reference evidence="8 9" key="1">
    <citation type="submission" date="2018-07" db="EMBL/GenBank/DDBJ databases">
        <title>Whole Genome Shotgun Sequence of Streptomyces spongiicola strain 531S.</title>
        <authorList>
            <person name="Dohra H."/>
            <person name="Kodani S."/>
        </authorList>
    </citation>
    <scope>NUCLEOTIDE SEQUENCE [LARGE SCALE GENOMIC DNA]</scope>
    <source>
        <strain evidence="8 9">531S</strain>
    </source>
</reference>
<protein>
    <recommendedName>
        <fullName evidence="7">ABC transporter domain-containing protein</fullName>
    </recommendedName>
</protein>
<keyword evidence="3" id="KW-0547">Nucleotide-binding</keyword>
<feature type="region of interest" description="Disordered" evidence="6">
    <location>
        <begin position="43"/>
        <end position="110"/>
    </location>
</feature>
<dbReference type="Proteomes" id="UP000265354">
    <property type="component" value="Unassembled WGS sequence"/>
</dbReference>
<dbReference type="InterPro" id="IPR003439">
    <property type="entry name" value="ABC_transporter-like_ATP-bd"/>
</dbReference>
<evidence type="ECO:0000313" key="9">
    <source>
        <dbReference type="Proteomes" id="UP000265354"/>
    </source>
</evidence>
<dbReference type="GO" id="GO:0005524">
    <property type="term" value="F:ATP binding"/>
    <property type="evidence" value="ECO:0007669"/>
    <property type="project" value="UniProtKB-KW"/>
</dbReference>
<dbReference type="PANTHER" id="PTHR42711:SF16">
    <property type="entry name" value="ABC TRANSPORTER ATP-BINDING PROTEIN"/>
    <property type="match status" value="1"/>
</dbReference>
<feature type="compositionally biased region" description="Polar residues" evidence="6">
    <location>
        <begin position="59"/>
        <end position="74"/>
    </location>
</feature>
<organism evidence="8 9">
    <name type="scientific">Streptomyces spongiicola</name>
    <dbReference type="NCBI Taxonomy" id="1690221"/>
    <lineage>
        <taxon>Bacteria</taxon>
        <taxon>Bacillati</taxon>
        <taxon>Actinomycetota</taxon>
        <taxon>Actinomycetes</taxon>
        <taxon>Kitasatosporales</taxon>
        <taxon>Streptomycetaceae</taxon>
        <taxon>Streptomyces</taxon>
    </lineage>
</organism>
<proteinExistence type="predicted"/>
<keyword evidence="5" id="KW-0046">Antibiotic resistance</keyword>
<evidence type="ECO:0000256" key="5">
    <source>
        <dbReference type="ARBA" id="ARBA00023251"/>
    </source>
</evidence>
<evidence type="ECO:0000256" key="4">
    <source>
        <dbReference type="ARBA" id="ARBA00022840"/>
    </source>
</evidence>
<name>A0A388T7D6_9ACTN</name>
<keyword evidence="2" id="KW-0813">Transport</keyword>
<evidence type="ECO:0000256" key="2">
    <source>
        <dbReference type="ARBA" id="ARBA00022448"/>
    </source>
</evidence>
<dbReference type="InterPro" id="IPR027417">
    <property type="entry name" value="P-loop_NTPase"/>
</dbReference>
<dbReference type="GO" id="GO:0016887">
    <property type="term" value="F:ATP hydrolysis activity"/>
    <property type="evidence" value="ECO:0007669"/>
    <property type="project" value="InterPro"/>
</dbReference>
<comment type="caution">
    <text evidence="8">The sequence shown here is derived from an EMBL/GenBank/DDBJ whole genome shotgun (WGS) entry which is preliminary data.</text>
</comment>
<dbReference type="AlphaFoldDB" id="A0A388T7D6"/>
<dbReference type="SUPFAM" id="SSF52540">
    <property type="entry name" value="P-loop containing nucleoside triphosphate hydrolases"/>
    <property type="match status" value="1"/>
</dbReference>
<gene>
    <name evidence="8" type="ORF">SSP531S_54680</name>
</gene>
<dbReference type="PANTHER" id="PTHR42711">
    <property type="entry name" value="ABC TRANSPORTER ATP-BINDING PROTEIN"/>
    <property type="match status" value="1"/>
</dbReference>
<evidence type="ECO:0000256" key="1">
    <source>
        <dbReference type="ARBA" id="ARBA00004202"/>
    </source>
</evidence>
<comment type="subcellular location">
    <subcellularLocation>
        <location evidence="1">Cell membrane</location>
        <topology evidence="1">Peripheral membrane protein</topology>
    </subcellularLocation>
</comment>
<dbReference type="GO" id="GO:0005886">
    <property type="term" value="C:plasma membrane"/>
    <property type="evidence" value="ECO:0007669"/>
    <property type="project" value="UniProtKB-SubCell"/>
</dbReference>
<accession>A0A388T7D6</accession>
<evidence type="ECO:0000313" key="8">
    <source>
        <dbReference type="EMBL" id="GBQ03980.1"/>
    </source>
</evidence>
<dbReference type="GO" id="GO:0046677">
    <property type="term" value="P:response to antibiotic"/>
    <property type="evidence" value="ECO:0007669"/>
    <property type="project" value="UniProtKB-KW"/>
</dbReference>
<dbReference type="Gene3D" id="3.40.50.300">
    <property type="entry name" value="P-loop containing nucleotide triphosphate hydrolases"/>
    <property type="match status" value="1"/>
</dbReference>
<dbReference type="Pfam" id="PF00005">
    <property type="entry name" value="ABC_tran"/>
    <property type="match status" value="1"/>
</dbReference>
<feature type="domain" description="ABC transporter" evidence="7">
    <location>
        <begin position="25"/>
        <end position="68"/>
    </location>
</feature>
<sequence>MDSDGHVIEAAGLCRGYRGGFEAVSGITFTVGRGELFALLGTNGAGKSPTVELPEGLATPSTGAVRSSATTRTANGRRLGPDRGPSSRRPHCPSSPRRPPERWQCQCQWQ</sequence>